<evidence type="ECO:0000256" key="1">
    <source>
        <dbReference type="SAM" id="MobiDB-lite"/>
    </source>
</evidence>
<evidence type="ECO:0000313" key="2">
    <source>
        <dbReference type="EMBL" id="EGU79376.1"/>
    </source>
</evidence>
<reference evidence="2" key="1">
    <citation type="journal article" date="2012" name="Mol. Plant Microbe Interact.">
        <title>A highly conserved effector in Fusarium oxysporum is required for full virulence on Arabidopsis.</title>
        <authorList>
            <person name="Thatcher L.F."/>
            <person name="Gardiner D.M."/>
            <person name="Kazan K."/>
            <person name="Manners J."/>
        </authorList>
    </citation>
    <scope>NUCLEOTIDE SEQUENCE [LARGE SCALE GENOMIC DNA]</scope>
    <source>
        <strain evidence="2">Fo5176</strain>
    </source>
</reference>
<organism evidence="2">
    <name type="scientific">Fusarium oxysporum (strain Fo5176)</name>
    <name type="common">Fusarium vascular wilt</name>
    <dbReference type="NCBI Taxonomy" id="660025"/>
    <lineage>
        <taxon>Eukaryota</taxon>
        <taxon>Fungi</taxon>
        <taxon>Dikarya</taxon>
        <taxon>Ascomycota</taxon>
        <taxon>Pezizomycotina</taxon>
        <taxon>Sordariomycetes</taxon>
        <taxon>Hypocreomycetidae</taxon>
        <taxon>Hypocreales</taxon>
        <taxon>Nectriaceae</taxon>
        <taxon>Fusarium</taxon>
        <taxon>Fusarium oxysporum species complex</taxon>
    </lineage>
</organism>
<proteinExistence type="predicted"/>
<gene>
    <name evidence="2" type="ORF">FOXB_10112</name>
</gene>
<dbReference type="AlphaFoldDB" id="F9FUN1"/>
<accession>F9FUN1</accession>
<sequence>MRHAKHDRTSKVDQLMKRSHEESTCSERSCKCMTDDETQRLWICMLELQQRYGCYTSARMDMALNACDDGLDLMRSLALIESS</sequence>
<protein>
    <submittedName>
        <fullName evidence="2">Uncharacterized protein</fullName>
    </submittedName>
</protein>
<dbReference type="EMBL" id="AFQF01002683">
    <property type="protein sequence ID" value="EGU79376.1"/>
    <property type="molecule type" value="Genomic_DNA"/>
</dbReference>
<feature type="region of interest" description="Disordered" evidence="1">
    <location>
        <begin position="1"/>
        <end position="20"/>
    </location>
</feature>
<comment type="caution">
    <text evidence="2">The sequence shown here is derived from an EMBL/GenBank/DDBJ whole genome shotgun (WGS) entry which is preliminary data.</text>
</comment>
<feature type="compositionally biased region" description="Basic and acidic residues" evidence="1">
    <location>
        <begin position="7"/>
        <end position="20"/>
    </location>
</feature>
<name>F9FUN1_FUSOF</name>